<dbReference type="Gene3D" id="3.40.50.300">
    <property type="entry name" value="P-loop containing nucleotide triphosphate hydrolases"/>
    <property type="match status" value="1"/>
</dbReference>
<keyword evidence="5" id="KW-0347">Helicase</keyword>
<name>A0A4U1D9Y3_9BACI</name>
<keyword evidence="1" id="KW-0540">Nuclease</keyword>
<sequence length="996" mass="114771">MKSLVRELKLLCDNFPLTEKIIIVDSFLIGEQINEAYNLQGYHSINLKFKTAFDLAVETTELHAISSGKILDPTIAEQMMYSLLEHLKAESRLDYFSGMEITPTFSKSVYATIRQLRGAGYTKENFPFDAFLSKSKADDLHTILKKFESLLERSKLMDEAAVFLTASEFVNKRDDLVYILQSNLQLTYVAEEFIKQLLPENTYKLPLAQVRGVQTVEKSGIRSISWGDTSTLSYIYDLENAQEKPELAYFTAKTEELEIKEVLERIKSSNLPFDQNVVYYTNSESYVTLFYHLAQQIGIPLTFGEGFPISFSRPGRLVSGLLKWFQTNYSVQPFLDLLQEGLIDIGDEASSKGKIAGYLRELQIGWSKQRYLVKLDEEMRTLEKALETAEKEEKMAHLTKQLNDLNWLSKWFQAIFKRLPEYDSQINYRSFLEGIAYLLRNSCATKSGMDEVGKTTILDTIEKVLPYANEVLSSYEIVEKVKDLLLSLRIKQSKAKPGHLHVASYRSGVYNHRANVYIVGLDNRHFPGTTSEDPLLLDRERKALGRNIPVLQNTGQENLYLMNQLLAHASGPVTVSYCHFDIHNNRAVSPAHLFLQLYRYGTGIHEADFKELKNLPSYLTARKVIENKDYWNRLLSDESKKVLDSELLSHYPNLEYGLKSEKYRQAPEFNEYDGFVQVEQEALDPRLNKEERVSAAKLEALAKCPYSYFLKNVLRVRPIEHIEYDPYRWLDAATRGSLLHSIFEKFYKEIKVEKPSVKAHENTIQTIAGKLIDRQKVLIPPPNERIFAKEVDDILACCTIFLKEEETHSKSYRPLHFEYAFGVRDYEPAVITLPSGDTIHVAGMIDRVDEADSGDYHIIDYKTGSTYSYNNRDIFKGGRQLQHMLYALAIEQHLQLESGKVQESAYYFPTVKGMATRVTRKQDDVVRTNGLDILERLIDVLKSGTFTMTDDENDCKFCDFKAVCRRKFYDKDVLDVKQMDQNFEELRRFKGVRAYD</sequence>
<keyword evidence="2" id="KW-0547">Nucleotide-binding</keyword>
<keyword evidence="8" id="KW-0238">DNA-binding</keyword>
<evidence type="ECO:0000256" key="5">
    <source>
        <dbReference type="ARBA" id="ARBA00022806"/>
    </source>
</evidence>
<dbReference type="InterPro" id="IPR038726">
    <property type="entry name" value="PDDEXK_AddAB-type"/>
</dbReference>
<evidence type="ECO:0000256" key="7">
    <source>
        <dbReference type="ARBA" id="ARBA00022840"/>
    </source>
</evidence>
<dbReference type="GO" id="GO:0003677">
    <property type="term" value="F:DNA binding"/>
    <property type="evidence" value="ECO:0007669"/>
    <property type="project" value="UniProtKB-KW"/>
</dbReference>
<dbReference type="GO" id="GO:0004386">
    <property type="term" value="F:helicase activity"/>
    <property type="evidence" value="ECO:0007669"/>
    <property type="project" value="UniProtKB-KW"/>
</dbReference>
<evidence type="ECO:0000256" key="3">
    <source>
        <dbReference type="ARBA" id="ARBA00022763"/>
    </source>
</evidence>
<dbReference type="PANTHER" id="PTHR30591">
    <property type="entry name" value="RECBCD ENZYME SUBUNIT RECC"/>
    <property type="match status" value="1"/>
</dbReference>
<evidence type="ECO:0000256" key="1">
    <source>
        <dbReference type="ARBA" id="ARBA00022722"/>
    </source>
</evidence>
<evidence type="ECO:0000256" key="2">
    <source>
        <dbReference type="ARBA" id="ARBA00022741"/>
    </source>
</evidence>
<protein>
    <recommendedName>
        <fullName evidence="10">PD-(D/E)XK endonuclease-like domain-containing protein</fullName>
    </recommendedName>
</protein>
<keyword evidence="7" id="KW-0067">ATP-binding</keyword>
<dbReference type="SUPFAM" id="SSF52980">
    <property type="entry name" value="Restriction endonuclease-like"/>
    <property type="match status" value="1"/>
</dbReference>
<dbReference type="GO" id="GO:0004527">
    <property type="term" value="F:exonuclease activity"/>
    <property type="evidence" value="ECO:0007669"/>
    <property type="project" value="UniProtKB-KW"/>
</dbReference>
<keyword evidence="12" id="KW-1185">Reference proteome</keyword>
<feature type="domain" description="PD-(D/E)XK endonuclease-like" evidence="10">
    <location>
        <begin position="692"/>
        <end position="965"/>
    </location>
</feature>
<comment type="caution">
    <text evidence="11">The sequence shown here is derived from an EMBL/GenBank/DDBJ whole genome shotgun (WGS) entry which is preliminary data.</text>
</comment>
<dbReference type="InterPro" id="IPR011335">
    <property type="entry name" value="Restrct_endonuc-II-like"/>
</dbReference>
<dbReference type="EMBL" id="SWBM01000001">
    <property type="protein sequence ID" value="TKC19322.1"/>
    <property type="molecule type" value="Genomic_DNA"/>
</dbReference>
<evidence type="ECO:0000256" key="9">
    <source>
        <dbReference type="ARBA" id="ARBA00023204"/>
    </source>
</evidence>
<dbReference type="GO" id="GO:0006310">
    <property type="term" value="P:DNA recombination"/>
    <property type="evidence" value="ECO:0007669"/>
    <property type="project" value="TreeGrafter"/>
</dbReference>
<evidence type="ECO:0000259" key="10">
    <source>
        <dbReference type="Pfam" id="PF12705"/>
    </source>
</evidence>
<accession>A0A4U1D9Y3</accession>
<evidence type="ECO:0000313" key="12">
    <source>
        <dbReference type="Proteomes" id="UP000307756"/>
    </source>
</evidence>
<dbReference type="RefSeq" id="WP_136830233.1">
    <property type="nucleotide sequence ID" value="NZ_SWBM01000001.1"/>
</dbReference>
<dbReference type="GO" id="GO:0006281">
    <property type="term" value="P:DNA repair"/>
    <property type="evidence" value="ECO:0007669"/>
    <property type="project" value="UniProtKB-KW"/>
</dbReference>
<evidence type="ECO:0000256" key="8">
    <source>
        <dbReference type="ARBA" id="ARBA00023125"/>
    </source>
</evidence>
<dbReference type="PANTHER" id="PTHR30591:SF1">
    <property type="entry name" value="RECBCD ENZYME SUBUNIT RECC"/>
    <property type="match status" value="1"/>
</dbReference>
<dbReference type="SUPFAM" id="SSF52540">
    <property type="entry name" value="P-loop containing nucleoside triphosphate hydrolases"/>
    <property type="match status" value="1"/>
</dbReference>
<evidence type="ECO:0000256" key="4">
    <source>
        <dbReference type="ARBA" id="ARBA00022801"/>
    </source>
</evidence>
<dbReference type="Proteomes" id="UP000307756">
    <property type="component" value="Unassembled WGS sequence"/>
</dbReference>
<dbReference type="AlphaFoldDB" id="A0A4U1D9Y3"/>
<dbReference type="OrthoDB" id="9758506at2"/>
<dbReference type="InterPro" id="IPR011604">
    <property type="entry name" value="PDDEXK-like_dom_sf"/>
</dbReference>
<keyword evidence="6" id="KW-0269">Exonuclease</keyword>
<keyword evidence="4" id="KW-0378">Hydrolase</keyword>
<evidence type="ECO:0000256" key="6">
    <source>
        <dbReference type="ARBA" id="ARBA00022839"/>
    </source>
</evidence>
<gene>
    <name evidence="11" type="ORF">FA727_07225</name>
</gene>
<dbReference type="Gene3D" id="3.90.320.10">
    <property type="match status" value="1"/>
</dbReference>
<evidence type="ECO:0000313" key="11">
    <source>
        <dbReference type="EMBL" id="TKC19322.1"/>
    </source>
</evidence>
<organism evidence="11 12">
    <name type="scientific">Robertmurraya kyonggiensis</name>
    <dbReference type="NCBI Taxonomy" id="1037680"/>
    <lineage>
        <taxon>Bacteria</taxon>
        <taxon>Bacillati</taxon>
        <taxon>Bacillota</taxon>
        <taxon>Bacilli</taxon>
        <taxon>Bacillales</taxon>
        <taxon>Bacillaceae</taxon>
        <taxon>Robertmurraya</taxon>
    </lineage>
</organism>
<dbReference type="GO" id="GO:0005524">
    <property type="term" value="F:ATP binding"/>
    <property type="evidence" value="ECO:0007669"/>
    <property type="project" value="UniProtKB-KW"/>
</dbReference>
<dbReference type="Pfam" id="PF12705">
    <property type="entry name" value="PDDEXK_1"/>
    <property type="match status" value="1"/>
</dbReference>
<keyword evidence="9" id="KW-0234">DNA repair</keyword>
<keyword evidence="3" id="KW-0227">DNA damage</keyword>
<reference evidence="11 12" key="1">
    <citation type="journal article" date="2011" name="J. Microbiol.">
        <title>Bacillus kyonggiensis sp. nov., isolated from soil of a lettuce field.</title>
        <authorList>
            <person name="Dong K."/>
            <person name="Lee S."/>
        </authorList>
    </citation>
    <scope>NUCLEOTIDE SEQUENCE [LARGE SCALE GENOMIC DNA]</scope>
    <source>
        <strain evidence="11 12">NB22</strain>
    </source>
</reference>
<proteinExistence type="predicted"/>
<dbReference type="InterPro" id="IPR027417">
    <property type="entry name" value="P-loop_NTPase"/>
</dbReference>